<dbReference type="EMBL" id="ATMH01009549">
    <property type="protein sequence ID" value="EPY19266.1"/>
    <property type="molecule type" value="Genomic_DNA"/>
</dbReference>
<dbReference type="EC" id="5.6.2.1" evidence="4 10"/>
<dbReference type="GO" id="GO:0003917">
    <property type="term" value="F:DNA topoisomerase type I (single strand cut, ATP-independent) activity"/>
    <property type="evidence" value="ECO:0007669"/>
    <property type="project" value="UniProtKB-EC"/>
</dbReference>
<evidence type="ECO:0000256" key="4">
    <source>
        <dbReference type="ARBA" id="ARBA00012891"/>
    </source>
</evidence>
<evidence type="ECO:0000256" key="3">
    <source>
        <dbReference type="ARBA" id="ARBA00009446"/>
    </source>
</evidence>
<dbReference type="InterPro" id="IPR006171">
    <property type="entry name" value="TOPRIM_dom"/>
</dbReference>
<dbReference type="CDD" id="cd03362">
    <property type="entry name" value="TOPRIM_TopoIA_TopoIII"/>
    <property type="match status" value="1"/>
</dbReference>
<evidence type="ECO:0000256" key="6">
    <source>
        <dbReference type="ARBA" id="ARBA00022833"/>
    </source>
</evidence>
<dbReference type="Gene3D" id="2.70.20.10">
    <property type="entry name" value="Topoisomerase I, domain 3"/>
    <property type="match status" value="1"/>
</dbReference>
<comment type="caution">
    <text evidence="14">The sequence shown here is derived from an EMBL/GenBank/DDBJ whole genome shotgun (WGS) entry which is preliminary data.</text>
</comment>
<evidence type="ECO:0000313" key="14">
    <source>
        <dbReference type="EMBL" id="EPY19266.1"/>
    </source>
</evidence>
<gene>
    <name evidence="14" type="ORF">STCU_09549</name>
</gene>
<dbReference type="CDD" id="cd00186">
    <property type="entry name" value="TOP1Ac"/>
    <property type="match status" value="1"/>
</dbReference>
<sequence>MSTWLHVAEKPSVAKEVANVLSGGRCRTTHSQSKYNPVFEFQFEGHAMLMTSVAGHLMEDEFPPHTKSWTGFPFQGLFSAKITKSVKTELQPIKQNLERLAKRASTLVLWLDCDREGENICFEVIQVAAAQNSRLDVKRARFSALTARDLFHAMRSLTLPDRRLSEAVEARQEMDLRVGAAFTRFQTVKFKDSFEGMPKVLSFGPCQFPTLGFLVRRHWEQQGFVPEDYFTFRFEHNSTRFSSRRGNMYDQAAATLLYDDMLEAAADTEDAADVLQVNQRPSRRRPPVPLATVVLQKLASTFLHIPSERCMTLAESLYQEGLLSYPRTETDSFSFTDSELLELARAHTDNPQVGAFAQAMVQSPQDRFRTPLRGGHDDKAHPPIHPTKAWRAGDDDKGKLYMLVVRHFLACLSPDAVAATTAVVVGFGGEEFTTSGTTVVSHGWMEVYPYERWHSTCIPNYQQGDRFVPSVVLLERHRTAAPPHLTETNLISLMDSNGIGTDATIAQHIKTVLDREYVRREGQSLVPTTLGIALASAYDVLGLTSLLQPQLRAQMELAMADIASGAATKEQVVEAAVRLYRDIFDRLASSAGQFHDALKQHLRPAGGAAGGAAAAATVVQRDFALCGRCGAPMELVQRTEGGFATWSARCGACAALHRLPNGATNALEVLRPPVRCALCGFGAIRVTHREKQTSYTVCPCCFTHPPAAADLEAVGEFRCFQCTADCPLATGAANVAIMRCVACQQSDLRLRVSALGAALLCRGYPPVRHERGPAQGVVREAGRRALPQLRGRHAHLRLPRCTGRARDGPCRDRLRELRRAPEGLHLRRRDTRRAAATRRRRRPTPY</sequence>
<keyword evidence="8 10" id="KW-0238">DNA-binding</keyword>
<feature type="compositionally biased region" description="Basic residues" evidence="11">
    <location>
        <begin position="826"/>
        <end position="846"/>
    </location>
</feature>
<dbReference type="InterPro" id="IPR000380">
    <property type="entry name" value="Topo_IA"/>
</dbReference>
<comment type="cofactor">
    <cofactor evidence="2">
        <name>Mg(2+)</name>
        <dbReference type="ChEBI" id="CHEBI:18420"/>
    </cofactor>
</comment>
<dbReference type="OrthoDB" id="430051at2759"/>
<evidence type="ECO:0000256" key="7">
    <source>
        <dbReference type="ARBA" id="ARBA00023029"/>
    </source>
</evidence>
<protein>
    <recommendedName>
        <fullName evidence="4 10">DNA topoisomerase</fullName>
        <ecNumber evidence="4 10">5.6.2.1</ecNumber>
    </recommendedName>
</protein>
<dbReference type="PROSITE" id="PS52039">
    <property type="entry name" value="TOPO_IA_2"/>
    <property type="match status" value="1"/>
</dbReference>
<dbReference type="GO" id="GO:0005634">
    <property type="term" value="C:nucleus"/>
    <property type="evidence" value="ECO:0007669"/>
    <property type="project" value="TreeGrafter"/>
</dbReference>
<dbReference type="AlphaFoldDB" id="S9UXJ5"/>
<dbReference type="GO" id="GO:0006265">
    <property type="term" value="P:DNA topological change"/>
    <property type="evidence" value="ECO:0007669"/>
    <property type="project" value="InterPro"/>
</dbReference>
<dbReference type="PROSITE" id="PS00396">
    <property type="entry name" value="TOPO_IA_1"/>
    <property type="match status" value="1"/>
</dbReference>
<feature type="domain" description="Toprim" evidence="12">
    <location>
        <begin position="3"/>
        <end position="145"/>
    </location>
</feature>
<dbReference type="GO" id="GO:0006310">
    <property type="term" value="P:DNA recombination"/>
    <property type="evidence" value="ECO:0007669"/>
    <property type="project" value="TreeGrafter"/>
</dbReference>
<dbReference type="Gene3D" id="3.40.50.140">
    <property type="match status" value="1"/>
</dbReference>
<keyword evidence="5" id="KW-0479">Metal-binding</keyword>
<dbReference type="InterPro" id="IPR013824">
    <property type="entry name" value="Topo_IA_cen_sub1"/>
</dbReference>
<evidence type="ECO:0000256" key="8">
    <source>
        <dbReference type="ARBA" id="ARBA00023125"/>
    </source>
</evidence>
<dbReference type="Gene3D" id="1.10.460.10">
    <property type="entry name" value="Topoisomerase I, domain 2"/>
    <property type="match status" value="1"/>
</dbReference>
<dbReference type="SMART" id="SM00493">
    <property type="entry name" value="TOPRIM"/>
    <property type="match status" value="1"/>
</dbReference>
<dbReference type="InterPro" id="IPR003601">
    <property type="entry name" value="Topo_IA_2"/>
</dbReference>
<evidence type="ECO:0000313" key="15">
    <source>
        <dbReference type="Proteomes" id="UP000015354"/>
    </source>
</evidence>
<dbReference type="Gene3D" id="1.10.290.10">
    <property type="entry name" value="Topoisomerase I, domain 4"/>
    <property type="match status" value="1"/>
</dbReference>
<evidence type="ECO:0000256" key="2">
    <source>
        <dbReference type="ARBA" id="ARBA00001946"/>
    </source>
</evidence>
<evidence type="ECO:0000259" key="13">
    <source>
        <dbReference type="PROSITE" id="PS52039"/>
    </source>
</evidence>
<dbReference type="PANTHER" id="PTHR11390:SF21">
    <property type="entry name" value="DNA TOPOISOMERASE 3-ALPHA"/>
    <property type="match status" value="1"/>
</dbReference>
<dbReference type="Pfam" id="PF01751">
    <property type="entry name" value="Toprim"/>
    <property type="match status" value="1"/>
</dbReference>
<evidence type="ECO:0000256" key="1">
    <source>
        <dbReference type="ARBA" id="ARBA00000213"/>
    </source>
</evidence>
<proteinExistence type="inferred from homology"/>
<dbReference type="InterPro" id="IPR013497">
    <property type="entry name" value="Topo_IA_cen"/>
</dbReference>
<dbReference type="SUPFAM" id="SSF56712">
    <property type="entry name" value="Prokaryotic type I DNA topoisomerase"/>
    <property type="match status" value="1"/>
</dbReference>
<dbReference type="InterPro" id="IPR023405">
    <property type="entry name" value="Topo_IA_core_domain"/>
</dbReference>
<dbReference type="SMART" id="SM00437">
    <property type="entry name" value="TOP1Ac"/>
    <property type="match status" value="1"/>
</dbReference>
<keyword evidence="9 10" id="KW-0413">Isomerase</keyword>
<dbReference type="GO" id="GO:0046872">
    <property type="term" value="F:metal ion binding"/>
    <property type="evidence" value="ECO:0007669"/>
    <property type="project" value="UniProtKB-KW"/>
</dbReference>
<dbReference type="Proteomes" id="UP000015354">
    <property type="component" value="Unassembled WGS sequence"/>
</dbReference>
<comment type="function">
    <text evidence="10">Introduces a single-strand break via transesterification at a target site in duplex DNA. Releases the supercoiling and torsional tension of DNA introduced during the DNA replication and transcription by transiently cleaving and rejoining one strand of the DNA duplex. The scissile phosphodiester is attacked by the catalytic tyrosine of the enzyme, resulting in the formation of a DNA-(5'-phosphotyrosyl)-enzyme intermediate and the expulsion of a 3'-OH DNA strand.</text>
</comment>
<feature type="domain" description="Topo IA-type catalytic" evidence="13">
    <location>
        <begin position="161"/>
        <end position="584"/>
    </location>
</feature>
<evidence type="ECO:0000256" key="9">
    <source>
        <dbReference type="ARBA" id="ARBA00023235"/>
    </source>
</evidence>
<dbReference type="InterPro" id="IPR003602">
    <property type="entry name" value="Topo_IA_DNA-bd_dom"/>
</dbReference>
<feature type="region of interest" description="Disordered" evidence="11">
    <location>
        <begin position="821"/>
        <end position="846"/>
    </location>
</feature>
<dbReference type="FunFam" id="1.10.290.10:FF:000003">
    <property type="entry name" value="DNA topoisomerase"/>
    <property type="match status" value="1"/>
</dbReference>
<keyword evidence="6" id="KW-0862">Zinc</keyword>
<dbReference type="GO" id="GO:0006281">
    <property type="term" value="P:DNA repair"/>
    <property type="evidence" value="ECO:0007669"/>
    <property type="project" value="TreeGrafter"/>
</dbReference>
<dbReference type="PROSITE" id="PS50880">
    <property type="entry name" value="TOPRIM"/>
    <property type="match status" value="1"/>
</dbReference>
<dbReference type="InterPro" id="IPR013826">
    <property type="entry name" value="Topo_IA_cen_sub3"/>
</dbReference>
<dbReference type="GO" id="GO:0003677">
    <property type="term" value="F:DNA binding"/>
    <property type="evidence" value="ECO:0007669"/>
    <property type="project" value="UniProtKB-KW"/>
</dbReference>
<comment type="similarity">
    <text evidence="3 10">Belongs to the type IA topoisomerase family.</text>
</comment>
<organism evidence="14 15">
    <name type="scientific">Strigomonas culicis</name>
    <dbReference type="NCBI Taxonomy" id="28005"/>
    <lineage>
        <taxon>Eukaryota</taxon>
        <taxon>Discoba</taxon>
        <taxon>Euglenozoa</taxon>
        <taxon>Kinetoplastea</taxon>
        <taxon>Metakinetoplastina</taxon>
        <taxon>Trypanosomatida</taxon>
        <taxon>Trypanosomatidae</taxon>
        <taxon>Strigomonadinae</taxon>
        <taxon>Strigomonas</taxon>
    </lineage>
</organism>
<evidence type="ECO:0000259" key="12">
    <source>
        <dbReference type="PROSITE" id="PS50880"/>
    </source>
</evidence>
<dbReference type="PANTHER" id="PTHR11390">
    <property type="entry name" value="PROKARYOTIC DNA TOPOISOMERASE"/>
    <property type="match status" value="1"/>
</dbReference>
<keyword evidence="15" id="KW-1185">Reference proteome</keyword>
<evidence type="ECO:0000256" key="11">
    <source>
        <dbReference type="SAM" id="MobiDB-lite"/>
    </source>
</evidence>
<reference evidence="14 15" key="1">
    <citation type="journal article" date="2013" name="PLoS ONE">
        <title>Predicting the Proteins of Angomonas deanei, Strigomonas culicis and Their Respective Endosymbionts Reveals New Aspects of the Trypanosomatidae Family.</title>
        <authorList>
            <person name="Motta M.C."/>
            <person name="Martins A.C."/>
            <person name="de Souza S.S."/>
            <person name="Catta-Preta C.M."/>
            <person name="Silva R."/>
            <person name="Klein C.C."/>
            <person name="de Almeida L.G."/>
            <person name="de Lima Cunha O."/>
            <person name="Ciapina L.P."/>
            <person name="Brocchi M."/>
            <person name="Colabardini A.C."/>
            <person name="de Araujo Lima B."/>
            <person name="Machado C.R."/>
            <person name="de Almeida Soares C.M."/>
            <person name="Probst C.M."/>
            <person name="de Menezes C.B."/>
            <person name="Thompson C.E."/>
            <person name="Bartholomeu D.C."/>
            <person name="Gradia D.F."/>
            <person name="Pavoni D.P."/>
            <person name="Grisard E.C."/>
            <person name="Fantinatti-Garboggini F."/>
            <person name="Marchini F.K."/>
            <person name="Rodrigues-Luiz G.F."/>
            <person name="Wagner G."/>
            <person name="Goldman G.H."/>
            <person name="Fietto J.L."/>
            <person name="Elias M.C."/>
            <person name="Goldman M.H."/>
            <person name="Sagot M.F."/>
            <person name="Pereira M."/>
            <person name="Stoco P.H."/>
            <person name="de Mendonca-Neto R.P."/>
            <person name="Teixeira S.M."/>
            <person name="Maciel T.E."/>
            <person name="de Oliveira Mendes T.A."/>
            <person name="Urmenyi T.P."/>
            <person name="de Souza W."/>
            <person name="Schenkman S."/>
            <person name="de Vasconcelos A.T."/>
        </authorList>
    </citation>
    <scope>NUCLEOTIDE SEQUENCE [LARGE SCALE GENOMIC DNA]</scope>
</reference>
<evidence type="ECO:0000256" key="10">
    <source>
        <dbReference type="RuleBase" id="RU362092"/>
    </source>
</evidence>
<comment type="catalytic activity">
    <reaction evidence="1 10">
        <text>ATP-independent breakage of single-stranded DNA, followed by passage and rejoining.</text>
        <dbReference type="EC" id="5.6.2.1"/>
    </reaction>
</comment>
<dbReference type="InterPro" id="IPR013825">
    <property type="entry name" value="Topo_IA_cen_sub2"/>
</dbReference>
<keyword evidence="7 10" id="KW-0799">Topoisomerase</keyword>
<dbReference type="GO" id="GO:0031422">
    <property type="term" value="C:RecQ family helicase-topoisomerase III complex"/>
    <property type="evidence" value="ECO:0007669"/>
    <property type="project" value="TreeGrafter"/>
</dbReference>
<accession>S9UXJ5</accession>
<name>S9UXJ5_9TRYP</name>
<dbReference type="PRINTS" id="PR00417">
    <property type="entry name" value="PRTPISMRASEI"/>
</dbReference>
<evidence type="ECO:0000256" key="5">
    <source>
        <dbReference type="ARBA" id="ARBA00022723"/>
    </source>
</evidence>
<dbReference type="InterPro" id="IPR034144">
    <property type="entry name" value="TOPRIM_TopoIII"/>
</dbReference>
<dbReference type="Pfam" id="PF01131">
    <property type="entry name" value="Topoisom_bac"/>
    <property type="match status" value="1"/>
</dbReference>
<dbReference type="FunFam" id="3.40.50.140:FF:000003">
    <property type="entry name" value="DNA topoisomerase"/>
    <property type="match status" value="1"/>
</dbReference>
<dbReference type="SMART" id="SM00436">
    <property type="entry name" value="TOP1Bc"/>
    <property type="match status" value="1"/>
</dbReference>
<dbReference type="InterPro" id="IPR023406">
    <property type="entry name" value="Topo_IA_AS"/>
</dbReference>